<evidence type="ECO:0000256" key="1">
    <source>
        <dbReference type="SAM" id="MobiDB-lite"/>
    </source>
</evidence>
<evidence type="ECO:0000313" key="3">
    <source>
        <dbReference type="Proteomes" id="UP001147747"/>
    </source>
</evidence>
<dbReference type="OrthoDB" id="10460722at2759"/>
<feature type="compositionally biased region" description="Polar residues" evidence="1">
    <location>
        <begin position="49"/>
        <end position="59"/>
    </location>
</feature>
<reference evidence="2" key="2">
    <citation type="journal article" date="2023" name="IMA Fungus">
        <title>Comparative genomic study of the Penicillium genus elucidates a diverse pangenome and 15 lateral gene transfer events.</title>
        <authorList>
            <person name="Petersen C."/>
            <person name="Sorensen T."/>
            <person name="Nielsen M.R."/>
            <person name="Sondergaard T.E."/>
            <person name="Sorensen J.L."/>
            <person name="Fitzpatrick D.A."/>
            <person name="Frisvad J.C."/>
            <person name="Nielsen K.L."/>
        </authorList>
    </citation>
    <scope>NUCLEOTIDE SEQUENCE</scope>
    <source>
        <strain evidence="2">IBT 29677</strain>
    </source>
</reference>
<dbReference type="AlphaFoldDB" id="A0A9X0B7G2"/>
<keyword evidence="3" id="KW-1185">Reference proteome</keyword>
<dbReference type="GeneID" id="81370177"/>
<gene>
    <name evidence="2" type="ORF">N7509_006560</name>
</gene>
<protein>
    <submittedName>
        <fullName evidence="2">Uncharacterized protein</fullName>
    </submittedName>
</protein>
<dbReference type="Proteomes" id="UP001147747">
    <property type="component" value="Unassembled WGS sequence"/>
</dbReference>
<sequence length="96" mass="10272">MLANAAVPATCSSTSAKYSLVSVRRVAISASAPNSSRDRPFDENPAIDASTNLSRSWGSTRRTRTLDGSGRRASRPSRPPGCRGEGDREGWPNSHQ</sequence>
<dbReference type="EMBL" id="JAPZBU010000008">
    <property type="protein sequence ID" value="KAJ5391070.1"/>
    <property type="molecule type" value="Genomic_DNA"/>
</dbReference>
<feature type="region of interest" description="Disordered" evidence="1">
    <location>
        <begin position="29"/>
        <end position="96"/>
    </location>
</feature>
<reference evidence="2" key="1">
    <citation type="submission" date="2022-12" db="EMBL/GenBank/DDBJ databases">
        <authorList>
            <person name="Petersen C."/>
        </authorList>
    </citation>
    <scope>NUCLEOTIDE SEQUENCE</scope>
    <source>
        <strain evidence="2">IBT 29677</strain>
    </source>
</reference>
<name>A0A9X0B7G2_9EURO</name>
<dbReference type="RefSeq" id="XP_056486748.1">
    <property type="nucleotide sequence ID" value="XM_056631197.1"/>
</dbReference>
<accession>A0A9X0B7G2</accession>
<evidence type="ECO:0000313" key="2">
    <source>
        <dbReference type="EMBL" id="KAJ5391070.1"/>
    </source>
</evidence>
<organism evidence="2 3">
    <name type="scientific">Penicillium cosmopolitanum</name>
    <dbReference type="NCBI Taxonomy" id="1131564"/>
    <lineage>
        <taxon>Eukaryota</taxon>
        <taxon>Fungi</taxon>
        <taxon>Dikarya</taxon>
        <taxon>Ascomycota</taxon>
        <taxon>Pezizomycotina</taxon>
        <taxon>Eurotiomycetes</taxon>
        <taxon>Eurotiomycetidae</taxon>
        <taxon>Eurotiales</taxon>
        <taxon>Aspergillaceae</taxon>
        <taxon>Penicillium</taxon>
    </lineage>
</organism>
<comment type="caution">
    <text evidence="2">The sequence shown here is derived from an EMBL/GenBank/DDBJ whole genome shotgun (WGS) entry which is preliminary data.</text>
</comment>
<proteinExistence type="predicted"/>